<keyword evidence="3" id="KW-1185">Reference proteome</keyword>
<dbReference type="InterPro" id="IPR039609">
    <property type="entry name" value="VQ_15/22"/>
</dbReference>
<dbReference type="AlphaFoldDB" id="A0A6P9EBL3"/>
<dbReference type="PANTHER" id="PTHR33179">
    <property type="entry name" value="VQ MOTIF-CONTAINING PROTEIN"/>
    <property type="match status" value="1"/>
</dbReference>
<proteinExistence type="predicted"/>
<feature type="compositionally biased region" description="Basic residues" evidence="1">
    <location>
        <begin position="73"/>
        <end position="82"/>
    </location>
</feature>
<dbReference type="FunCoup" id="A0A6P9EBL3">
    <property type="interactions" value="51"/>
</dbReference>
<evidence type="ECO:0000259" key="2">
    <source>
        <dbReference type="Pfam" id="PF05678"/>
    </source>
</evidence>
<dbReference type="KEGG" id="jre:109002519"/>
<dbReference type="RefSeq" id="XP_035544731.1">
    <property type="nucleotide sequence ID" value="XM_035688838.1"/>
</dbReference>
<name>A0A6P9EBL3_JUGRE</name>
<dbReference type="PANTHER" id="PTHR33179:SF30">
    <property type="entry name" value="VQ DOMAIN-CONTAINING PROTEIN"/>
    <property type="match status" value="1"/>
</dbReference>
<organism evidence="3 4">
    <name type="scientific">Juglans regia</name>
    <name type="common">English walnut</name>
    <dbReference type="NCBI Taxonomy" id="51240"/>
    <lineage>
        <taxon>Eukaryota</taxon>
        <taxon>Viridiplantae</taxon>
        <taxon>Streptophyta</taxon>
        <taxon>Embryophyta</taxon>
        <taxon>Tracheophyta</taxon>
        <taxon>Spermatophyta</taxon>
        <taxon>Magnoliopsida</taxon>
        <taxon>eudicotyledons</taxon>
        <taxon>Gunneridae</taxon>
        <taxon>Pentapetalae</taxon>
        <taxon>rosids</taxon>
        <taxon>fabids</taxon>
        <taxon>Fagales</taxon>
        <taxon>Juglandaceae</taxon>
        <taxon>Juglans</taxon>
    </lineage>
</organism>
<evidence type="ECO:0000256" key="1">
    <source>
        <dbReference type="SAM" id="MobiDB-lite"/>
    </source>
</evidence>
<accession>A0A6P9EBL3</accession>
<evidence type="ECO:0000313" key="4">
    <source>
        <dbReference type="RefSeq" id="XP_035544731.1"/>
    </source>
</evidence>
<reference evidence="4" key="1">
    <citation type="submission" date="2025-08" db="UniProtKB">
        <authorList>
            <consortium name="RefSeq"/>
        </authorList>
    </citation>
    <scope>IDENTIFICATION</scope>
    <source>
        <tissue evidence="4">Leaves</tissue>
    </source>
</reference>
<protein>
    <submittedName>
        <fullName evidence="4">VQ motif-containing protein 22-like</fullName>
    </submittedName>
</protein>
<feature type="domain" description="VQ" evidence="2">
    <location>
        <begin position="84"/>
        <end position="109"/>
    </location>
</feature>
<dbReference type="InParanoid" id="A0A6P9EBL3"/>
<feature type="region of interest" description="Disordered" evidence="1">
    <location>
        <begin position="44"/>
        <end position="86"/>
    </location>
</feature>
<dbReference type="InterPro" id="IPR008889">
    <property type="entry name" value="VQ"/>
</dbReference>
<sequence length="241" mass="26612">MDNTFRPSSSDWLPFYDRVAIERQPVLSHGAQISDATVVTTSVETDTNISSPSSNPSFAANGQLTPKGSPSKPIRRRSRASKRTPTTLLNANTSNFRALVQQFTGCPSTAISFGNQRGPVNLNFGKANQENQRMVTSVVAPFGTNYHHQQSQSQQPVLADDHQYQRHNQQQQLLLQEQQISMYSFGNNISSDVFVSSAPSNAPRPIVDTADHGFAVMDDNVFFHELTMDSFSSDVKNDGLF</sequence>
<dbReference type="OrthoDB" id="1726347at2759"/>
<evidence type="ECO:0000313" key="3">
    <source>
        <dbReference type="Proteomes" id="UP000235220"/>
    </source>
</evidence>
<dbReference type="Pfam" id="PF05678">
    <property type="entry name" value="VQ"/>
    <property type="match status" value="1"/>
</dbReference>
<dbReference type="GeneID" id="109002519"/>
<gene>
    <name evidence="4" type="primary">LOC109002519</name>
</gene>
<dbReference type="Proteomes" id="UP000235220">
    <property type="component" value="Chromosome 3"/>
</dbReference>
<feature type="compositionally biased region" description="Low complexity" evidence="1">
    <location>
        <begin position="50"/>
        <end position="61"/>
    </location>
</feature>